<proteinExistence type="inferred from homology"/>
<evidence type="ECO:0000313" key="6">
    <source>
        <dbReference type="EMBL" id="KAG6379242.1"/>
    </source>
</evidence>
<dbReference type="InterPro" id="IPR021867">
    <property type="entry name" value="Bmt2/SAMTOR"/>
</dbReference>
<dbReference type="PANTHER" id="PTHR21008:SF1">
    <property type="entry name" value="25S RRNA (ADENINE(2142)-N(1))-METHYLTRANSFERASE"/>
    <property type="match status" value="1"/>
</dbReference>
<dbReference type="AlphaFoldDB" id="A0A8I2YX13"/>
<dbReference type="Proteomes" id="UP000683000">
    <property type="component" value="Unassembled WGS sequence"/>
</dbReference>
<comment type="function">
    <text evidence="4">S-adenosyl-L-methionine-dependent methyltransferase that specifically methylates the N(1) position of an adenine present in helix 65 in 25S rRNA.</text>
</comment>
<keyword evidence="4" id="KW-0539">Nucleus</keyword>
<comment type="similarity">
    <text evidence="4">Belongs to the BMT2 family.</text>
</comment>
<reference evidence="6" key="1">
    <citation type="submission" date="2021-03" db="EMBL/GenBank/DDBJ databases">
        <title>Evolutionary innovations through gain and loss of genes in the ectomycorrhizal Boletales.</title>
        <authorList>
            <person name="Wu G."/>
            <person name="Miyauchi S."/>
            <person name="Morin E."/>
            <person name="Yang Z.-L."/>
            <person name="Xu J."/>
            <person name="Martin F.M."/>
        </authorList>
    </citation>
    <scope>NUCLEOTIDE SEQUENCE</scope>
    <source>
        <strain evidence="6">BR01</strain>
    </source>
</reference>
<evidence type="ECO:0000256" key="1">
    <source>
        <dbReference type="ARBA" id="ARBA00022603"/>
    </source>
</evidence>
<evidence type="ECO:0000256" key="5">
    <source>
        <dbReference type="SAM" id="MobiDB-lite"/>
    </source>
</evidence>
<keyword evidence="3 4" id="KW-0949">S-adenosyl-L-methionine</keyword>
<feature type="compositionally biased region" description="Polar residues" evidence="5">
    <location>
        <begin position="31"/>
        <end position="40"/>
    </location>
</feature>
<dbReference type="PANTHER" id="PTHR21008">
    <property type="entry name" value="S-ADENOSYLMETHIONINE SENSOR UPSTREAM OF MTORC1-RELATED"/>
    <property type="match status" value="1"/>
</dbReference>
<accession>A0A8I2YX13</accession>
<feature type="binding site" evidence="4">
    <location>
        <position position="130"/>
    </location>
    <ligand>
        <name>S-adenosyl-L-methionine</name>
        <dbReference type="ChEBI" id="CHEBI:59789"/>
    </ligand>
</feature>
<dbReference type="SUPFAM" id="SSF53335">
    <property type="entry name" value="S-adenosyl-L-methionine-dependent methyltransferases"/>
    <property type="match status" value="1"/>
</dbReference>
<dbReference type="HAMAP" id="MF_03044">
    <property type="entry name" value="BMT2"/>
    <property type="match status" value="1"/>
</dbReference>
<evidence type="ECO:0000313" key="7">
    <source>
        <dbReference type="Proteomes" id="UP000683000"/>
    </source>
</evidence>
<feature type="compositionally biased region" description="Polar residues" evidence="5">
    <location>
        <begin position="1"/>
        <end position="12"/>
    </location>
</feature>
<organism evidence="6 7">
    <name type="scientific">Boletus reticuloceps</name>
    <dbReference type="NCBI Taxonomy" id="495285"/>
    <lineage>
        <taxon>Eukaryota</taxon>
        <taxon>Fungi</taxon>
        <taxon>Dikarya</taxon>
        <taxon>Basidiomycota</taxon>
        <taxon>Agaricomycotina</taxon>
        <taxon>Agaricomycetes</taxon>
        <taxon>Agaricomycetidae</taxon>
        <taxon>Boletales</taxon>
        <taxon>Boletineae</taxon>
        <taxon>Boletaceae</taxon>
        <taxon>Boletoideae</taxon>
        <taxon>Boletus</taxon>
    </lineage>
</organism>
<name>A0A8I2YX13_9AGAM</name>
<comment type="subcellular location">
    <subcellularLocation>
        <location evidence="4">Nucleus</location>
        <location evidence="4">Nucleolus</location>
    </subcellularLocation>
</comment>
<dbReference type="EMBL" id="JAGFBS010000005">
    <property type="protein sequence ID" value="KAG6379242.1"/>
    <property type="molecule type" value="Genomic_DNA"/>
</dbReference>
<gene>
    <name evidence="6" type="ORF">JVT61DRAFT_11691</name>
</gene>
<feature type="region of interest" description="Disordered" evidence="5">
    <location>
        <begin position="1"/>
        <end position="40"/>
    </location>
</feature>
<evidence type="ECO:0000256" key="3">
    <source>
        <dbReference type="ARBA" id="ARBA00022691"/>
    </source>
</evidence>
<evidence type="ECO:0000256" key="2">
    <source>
        <dbReference type="ARBA" id="ARBA00022679"/>
    </source>
</evidence>
<evidence type="ECO:0000256" key="4">
    <source>
        <dbReference type="HAMAP-Rule" id="MF_03044"/>
    </source>
</evidence>
<dbReference type="GO" id="GO:0016433">
    <property type="term" value="F:rRNA (adenine) methyltransferase activity"/>
    <property type="evidence" value="ECO:0007669"/>
    <property type="project" value="UniProtKB-UniRule"/>
</dbReference>
<keyword evidence="7" id="KW-1185">Reference proteome</keyword>
<keyword evidence="1 4" id="KW-0489">Methyltransferase</keyword>
<protein>
    <recommendedName>
        <fullName evidence="4">25S rRNA adenine-N(1) methyltransferase</fullName>
        <ecNumber evidence="4">2.1.1.-</ecNumber>
    </recommendedName>
</protein>
<keyword evidence="2 4" id="KW-0808">Transferase</keyword>
<dbReference type="InterPro" id="IPR029063">
    <property type="entry name" value="SAM-dependent_MTases_sf"/>
</dbReference>
<dbReference type="EC" id="2.1.1.-" evidence="4"/>
<dbReference type="GO" id="GO:0005730">
    <property type="term" value="C:nucleolus"/>
    <property type="evidence" value="ECO:0007669"/>
    <property type="project" value="UniProtKB-SubCell"/>
</dbReference>
<comment type="caution">
    <text evidence="6">The sequence shown here is derived from an EMBL/GenBank/DDBJ whole genome shotgun (WGS) entry which is preliminary data.</text>
</comment>
<dbReference type="Pfam" id="PF11968">
    <property type="entry name" value="Bmt2"/>
    <property type="match status" value="1"/>
</dbReference>
<sequence length="303" mass="34174">MPNSATNRTLMRNTRKKKTPVTLTERHHPSANGSSKPHTTRTLIRRFHVLLKRQRQLQKNASSASNAKELQDVEQAIDQLGGLAAYQRMSSIGQGKDRGGGSERVLIKWLIGMGMSKRHDKGPLSLLEVGALRPDNYASCSSWITATPVDLRSTHPSIIEQDFLTMNVDEHTERWDVISLSLVVNFVPDPKDRGSFLIARITRPHVLAGRMLILAHTFLRPSGLLFLALPSPCVENSRYMSFERLQSLMSTIGFVGMETKWRQGGKMAYWLYRKTRGEGTLEKFQKKSVCRQGARNNFCIVLS</sequence>
<feature type="binding site" evidence="4">
    <location>
        <position position="150"/>
    </location>
    <ligand>
        <name>S-adenosyl-L-methionine</name>
        <dbReference type="ChEBI" id="CHEBI:59789"/>
    </ligand>
</feature>
<dbReference type="OrthoDB" id="5954793at2759"/>